<dbReference type="RefSeq" id="WP_249832114.1">
    <property type="nucleotide sequence ID" value="NZ_JAMGBE010000003.1"/>
</dbReference>
<evidence type="ECO:0000313" key="3">
    <source>
        <dbReference type="Proteomes" id="UP001165342"/>
    </source>
</evidence>
<evidence type="ECO:0000256" key="1">
    <source>
        <dbReference type="SAM" id="Phobius"/>
    </source>
</evidence>
<proteinExistence type="predicted"/>
<evidence type="ECO:0008006" key="4">
    <source>
        <dbReference type="Google" id="ProtNLM"/>
    </source>
</evidence>
<dbReference type="EMBL" id="JAMGBE010000003">
    <property type="protein sequence ID" value="MCL6730638.1"/>
    <property type="molecule type" value="Genomic_DNA"/>
</dbReference>
<feature type="transmembrane region" description="Helical" evidence="1">
    <location>
        <begin position="26"/>
        <end position="45"/>
    </location>
</feature>
<reference evidence="2" key="1">
    <citation type="submission" date="2022-05" db="EMBL/GenBank/DDBJ databases">
        <authorList>
            <person name="Jo J.-H."/>
            <person name="Im W.-T."/>
        </authorList>
    </citation>
    <scope>NUCLEOTIDE SEQUENCE</scope>
    <source>
        <strain evidence="2">SE220</strain>
    </source>
</reference>
<keyword evidence="1" id="KW-0812">Transmembrane</keyword>
<evidence type="ECO:0000313" key="2">
    <source>
        <dbReference type="EMBL" id="MCL6730638.1"/>
    </source>
</evidence>
<comment type="caution">
    <text evidence="2">The sequence shown here is derived from an EMBL/GenBank/DDBJ whole genome shotgun (WGS) entry which is preliminary data.</text>
</comment>
<keyword evidence="3" id="KW-1185">Reference proteome</keyword>
<organism evidence="2 3">
    <name type="scientific">Sphingomonas hankyongi</name>
    <dbReference type="NCBI Taxonomy" id="2908209"/>
    <lineage>
        <taxon>Bacteria</taxon>
        <taxon>Pseudomonadati</taxon>
        <taxon>Pseudomonadota</taxon>
        <taxon>Alphaproteobacteria</taxon>
        <taxon>Sphingomonadales</taxon>
        <taxon>Sphingomonadaceae</taxon>
        <taxon>Sphingomonas</taxon>
    </lineage>
</organism>
<sequence>MTIAAIIVAVVLGFLAFRFVTGMVKFAILALIAVVLVWFFANGVAH</sequence>
<keyword evidence="1" id="KW-1133">Transmembrane helix</keyword>
<dbReference type="Proteomes" id="UP001165342">
    <property type="component" value="Unassembled WGS sequence"/>
</dbReference>
<keyword evidence="1" id="KW-0472">Membrane</keyword>
<protein>
    <recommendedName>
        <fullName evidence="4">DUF1328 domain-containing protein</fullName>
    </recommendedName>
</protein>
<name>A0ABT0S439_9SPHN</name>
<accession>A0ABT0S439</accession>
<gene>
    <name evidence="2" type="ORF">LZ538_11325</name>
</gene>